<comment type="caution">
    <text evidence="1">Lacks conserved residue(s) required for the propagation of feature annotation.</text>
</comment>
<accession>A0A3Q2DDR5</accession>
<reference evidence="3" key="2">
    <citation type="submission" date="2025-09" db="UniProtKB">
        <authorList>
            <consortium name="Ensembl"/>
        </authorList>
    </citation>
    <scope>IDENTIFICATION</scope>
</reference>
<name>A0A3Q2DDR5_CYPVA</name>
<dbReference type="Proteomes" id="UP000265020">
    <property type="component" value="Unassembled WGS sequence"/>
</dbReference>
<dbReference type="AlphaFoldDB" id="A0A3Q2DDR5"/>
<evidence type="ECO:0000256" key="1">
    <source>
        <dbReference type="PROSITE-ProRule" id="PRU00152"/>
    </source>
</evidence>
<evidence type="ECO:0000313" key="3">
    <source>
        <dbReference type="Ensembl" id="ENSCVAP00000017058.1"/>
    </source>
</evidence>
<reference evidence="3" key="1">
    <citation type="submission" date="2025-08" db="UniProtKB">
        <authorList>
            <consortium name="Ensembl"/>
        </authorList>
    </citation>
    <scope>IDENTIFICATION</scope>
</reference>
<dbReference type="SUPFAM" id="SSF49723">
    <property type="entry name" value="Lipase/lipooxygenase domain (PLAT/LH2 domain)"/>
    <property type="match status" value="1"/>
</dbReference>
<dbReference type="InterPro" id="IPR001024">
    <property type="entry name" value="PLAT/LH2_dom"/>
</dbReference>
<organism evidence="3 4">
    <name type="scientific">Cyprinodon variegatus</name>
    <name type="common">Sheepshead minnow</name>
    <dbReference type="NCBI Taxonomy" id="28743"/>
    <lineage>
        <taxon>Eukaryota</taxon>
        <taxon>Metazoa</taxon>
        <taxon>Chordata</taxon>
        <taxon>Craniata</taxon>
        <taxon>Vertebrata</taxon>
        <taxon>Euteleostomi</taxon>
        <taxon>Actinopterygii</taxon>
        <taxon>Neopterygii</taxon>
        <taxon>Teleostei</taxon>
        <taxon>Neoteleostei</taxon>
        <taxon>Acanthomorphata</taxon>
        <taxon>Ovalentaria</taxon>
        <taxon>Atherinomorphae</taxon>
        <taxon>Cyprinodontiformes</taxon>
        <taxon>Cyprinodontidae</taxon>
        <taxon>Cyprinodon</taxon>
    </lineage>
</organism>
<feature type="domain" description="PLAT" evidence="2">
    <location>
        <begin position="2"/>
        <end position="122"/>
    </location>
</feature>
<evidence type="ECO:0000313" key="4">
    <source>
        <dbReference type="Proteomes" id="UP000265020"/>
    </source>
</evidence>
<keyword evidence="4" id="KW-1185">Reference proteome</keyword>
<protein>
    <recommendedName>
        <fullName evidence="2">PLAT domain-containing protein</fullName>
    </recommendedName>
</protein>
<dbReference type="Pfam" id="PF01477">
    <property type="entry name" value="PLAT"/>
    <property type="match status" value="1"/>
</dbReference>
<dbReference type="GeneTree" id="ENSGT00940000161510"/>
<dbReference type="Gene3D" id="2.60.60.20">
    <property type="entry name" value="PLAT/LH2 domain"/>
    <property type="match status" value="1"/>
</dbReference>
<dbReference type="InterPro" id="IPR036392">
    <property type="entry name" value="PLAT/LH2_dom_sf"/>
</dbReference>
<sequence>MVNYKVTVYNSERFKAYTREYIYITLVGEKGPIYIFYPNLYLFVKTIYVICSLKVTITTEESLGKLQQVVVQKEKGRLFYFNDNWLPTKIAVDTDTNETYIFPLYTWIADNEKHYFREGQGLCNYSERIF</sequence>
<proteinExistence type="predicted"/>
<dbReference type="PROSITE" id="PS50095">
    <property type="entry name" value="PLAT"/>
    <property type="match status" value="1"/>
</dbReference>
<dbReference type="Ensembl" id="ENSCVAT00000025640.1">
    <property type="protein sequence ID" value="ENSCVAP00000017058.1"/>
    <property type="gene ID" value="ENSCVAG00000000519.1"/>
</dbReference>
<evidence type="ECO:0000259" key="2">
    <source>
        <dbReference type="PROSITE" id="PS50095"/>
    </source>
</evidence>